<name>A0AAN9P9T3_CROPI</name>
<keyword evidence="2" id="KW-1185">Reference proteome</keyword>
<reference evidence="1 2" key="1">
    <citation type="submission" date="2024-01" db="EMBL/GenBank/DDBJ databases">
        <title>The genomes of 5 underutilized Papilionoideae crops provide insights into root nodulation and disease resistanc.</title>
        <authorList>
            <person name="Yuan L."/>
        </authorList>
    </citation>
    <scope>NUCLEOTIDE SEQUENCE [LARGE SCALE GENOMIC DNA]</scope>
    <source>
        <strain evidence="1">ZHUSHIDOU_FW_LH</strain>
        <tissue evidence="1">Leaf</tissue>
    </source>
</reference>
<sequence length="197" mass="22869">MLLAQNSLETNSFTTIVVDRNRCCQSSPPIQLKLKFLFSRMHCCMPIVLKMAEFDHKAGYRHIDCAMVYDNEKEFNYFAIFTGISNLFKGAPFLLIILPYVVVSFCFSGRLPHFSWGIFRITSTWILDCIRGSFVCQSTLLQYFVLLTEGMDAQVSYAFHSERKMHPEKFKNQLVNQVSSLRSVIDWTMDLHHVFPL</sequence>
<accession>A0AAN9P9T3</accession>
<gene>
    <name evidence="1" type="ORF">RIF29_04393</name>
</gene>
<dbReference type="Proteomes" id="UP001372338">
    <property type="component" value="Unassembled WGS sequence"/>
</dbReference>
<proteinExistence type="predicted"/>
<evidence type="ECO:0000313" key="2">
    <source>
        <dbReference type="Proteomes" id="UP001372338"/>
    </source>
</evidence>
<evidence type="ECO:0000313" key="1">
    <source>
        <dbReference type="EMBL" id="KAK7290166.1"/>
    </source>
</evidence>
<organism evidence="1 2">
    <name type="scientific">Crotalaria pallida</name>
    <name type="common">Smooth rattlebox</name>
    <name type="synonym">Crotalaria striata</name>
    <dbReference type="NCBI Taxonomy" id="3830"/>
    <lineage>
        <taxon>Eukaryota</taxon>
        <taxon>Viridiplantae</taxon>
        <taxon>Streptophyta</taxon>
        <taxon>Embryophyta</taxon>
        <taxon>Tracheophyta</taxon>
        <taxon>Spermatophyta</taxon>
        <taxon>Magnoliopsida</taxon>
        <taxon>eudicotyledons</taxon>
        <taxon>Gunneridae</taxon>
        <taxon>Pentapetalae</taxon>
        <taxon>rosids</taxon>
        <taxon>fabids</taxon>
        <taxon>Fabales</taxon>
        <taxon>Fabaceae</taxon>
        <taxon>Papilionoideae</taxon>
        <taxon>50 kb inversion clade</taxon>
        <taxon>genistoids sensu lato</taxon>
        <taxon>core genistoids</taxon>
        <taxon>Crotalarieae</taxon>
        <taxon>Crotalaria</taxon>
    </lineage>
</organism>
<dbReference type="EMBL" id="JAYWIO010000001">
    <property type="protein sequence ID" value="KAK7290166.1"/>
    <property type="molecule type" value="Genomic_DNA"/>
</dbReference>
<dbReference type="AlphaFoldDB" id="A0AAN9P9T3"/>
<protein>
    <submittedName>
        <fullName evidence="1">Uncharacterized protein</fullName>
    </submittedName>
</protein>
<comment type="caution">
    <text evidence="1">The sequence shown here is derived from an EMBL/GenBank/DDBJ whole genome shotgun (WGS) entry which is preliminary data.</text>
</comment>